<dbReference type="NCBIfam" id="NF010068">
    <property type="entry name" value="PRK13548.1"/>
    <property type="match status" value="1"/>
</dbReference>
<dbReference type="AlphaFoldDB" id="A0A1H6KVM1"/>
<dbReference type="STRING" id="1159016.SAMN02927937_01505"/>
<protein>
    <submittedName>
        <fullName evidence="7">Iron complex transport system ATP-binding protein</fullName>
    </submittedName>
</protein>
<dbReference type="GO" id="GO:0016887">
    <property type="term" value="F:ATP hydrolysis activity"/>
    <property type="evidence" value="ECO:0007669"/>
    <property type="project" value="InterPro"/>
</dbReference>
<keyword evidence="4" id="KW-1278">Translocase</keyword>
<organism evidence="7 8">
    <name type="scientific">Paenimyroides marinum</name>
    <dbReference type="NCBI Taxonomy" id="1159016"/>
    <lineage>
        <taxon>Bacteria</taxon>
        <taxon>Pseudomonadati</taxon>
        <taxon>Bacteroidota</taxon>
        <taxon>Flavobacteriia</taxon>
        <taxon>Flavobacteriales</taxon>
        <taxon>Flavobacteriaceae</taxon>
        <taxon>Paenimyroides</taxon>
    </lineage>
</organism>
<dbReference type="InterPro" id="IPR027417">
    <property type="entry name" value="P-loop_NTPase"/>
</dbReference>
<name>A0A1H6KVM1_9FLAO</name>
<dbReference type="InterPro" id="IPR003439">
    <property type="entry name" value="ABC_transporter-like_ATP-bd"/>
</dbReference>
<dbReference type="Proteomes" id="UP000199634">
    <property type="component" value="Unassembled WGS sequence"/>
</dbReference>
<evidence type="ECO:0000256" key="2">
    <source>
        <dbReference type="ARBA" id="ARBA00022741"/>
    </source>
</evidence>
<evidence type="ECO:0000256" key="4">
    <source>
        <dbReference type="ARBA" id="ARBA00022967"/>
    </source>
</evidence>
<dbReference type="Gene3D" id="3.40.50.300">
    <property type="entry name" value="P-loop containing nucleotide triphosphate hydrolases"/>
    <property type="match status" value="1"/>
</dbReference>
<dbReference type="GO" id="GO:0005524">
    <property type="term" value="F:ATP binding"/>
    <property type="evidence" value="ECO:0007669"/>
    <property type="project" value="UniProtKB-KW"/>
</dbReference>
<evidence type="ECO:0000256" key="1">
    <source>
        <dbReference type="ARBA" id="ARBA00022448"/>
    </source>
</evidence>
<comment type="function">
    <text evidence="5">Part of the ABC transporter complex HmuTUV involved in hemin import. Responsible for energy coupling to the transport system.</text>
</comment>
<feature type="domain" description="ABC transporter" evidence="6">
    <location>
        <begin position="2"/>
        <end position="240"/>
    </location>
</feature>
<keyword evidence="2" id="KW-0547">Nucleotide-binding</keyword>
<gene>
    <name evidence="7" type="ORF">SAMN02927937_01505</name>
</gene>
<keyword evidence="3 7" id="KW-0067">ATP-binding</keyword>
<dbReference type="PROSITE" id="PS50893">
    <property type="entry name" value="ABC_TRANSPORTER_2"/>
    <property type="match status" value="1"/>
</dbReference>
<sequence>MIQIHDLNFRVKDRFLLKTIDIEIKKGELIAIVGPNGAGKSTFLSCLGSEIPYQAKQFSFKNKDIKSYKKDEIPLHRAKFSQHQSAEINLKNDEIVLMGRYPYFKNDADISDKEIVQNWMQKTETQHLIDREYEQLSGGEKQRLHLARVFTQLENTIENKLLLLDEPLNNLDVAHQFKTLHLIKEFTNKNNTALVVLHDLNIASQFADRLILLNKGTIELFDEPQKVLTQERISRVYQYPCILHQHPVTNQPIILFG</sequence>
<dbReference type="SMART" id="SM00382">
    <property type="entry name" value="AAA"/>
    <property type="match status" value="1"/>
</dbReference>
<accession>A0A1H6KVM1</accession>
<evidence type="ECO:0000313" key="8">
    <source>
        <dbReference type="Proteomes" id="UP000199634"/>
    </source>
</evidence>
<reference evidence="7 8" key="1">
    <citation type="submission" date="2016-10" db="EMBL/GenBank/DDBJ databases">
        <authorList>
            <person name="de Groot N.N."/>
        </authorList>
    </citation>
    <scope>NUCLEOTIDE SEQUENCE [LARGE SCALE GENOMIC DNA]</scope>
    <source>
        <strain evidence="7 8">CGMCC 1.10825</strain>
    </source>
</reference>
<keyword evidence="8" id="KW-1185">Reference proteome</keyword>
<evidence type="ECO:0000256" key="3">
    <source>
        <dbReference type="ARBA" id="ARBA00022840"/>
    </source>
</evidence>
<dbReference type="InterPro" id="IPR003593">
    <property type="entry name" value="AAA+_ATPase"/>
</dbReference>
<evidence type="ECO:0000259" key="6">
    <source>
        <dbReference type="PROSITE" id="PS50893"/>
    </source>
</evidence>
<proteinExistence type="predicted"/>
<dbReference type="CDD" id="cd03214">
    <property type="entry name" value="ABC_Iron-Siderophores_B12_Hemin"/>
    <property type="match status" value="1"/>
</dbReference>
<evidence type="ECO:0000313" key="7">
    <source>
        <dbReference type="EMBL" id="SEH79987.1"/>
    </source>
</evidence>
<dbReference type="Pfam" id="PF00005">
    <property type="entry name" value="ABC_tran"/>
    <property type="match status" value="1"/>
</dbReference>
<dbReference type="RefSeq" id="WP_091098382.1">
    <property type="nucleotide sequence ID" value="NZ_FNXE01000018.1"/>
</dbReference>
<evidence type="ECO:0000256" key="5">
    <source>
        <dbReference type="ARBA" id="ARBA00037066"/>
    </source>
</evidence>
<keyword evidence="1" id="KW-0813">Transport</keyword>
<dbReference type="SUPFAM" id="SSF52540">
    <property type="entry name" value="P-loop containing nucleoside triphosphate hydrolases"/>
    <property type="match status" value="1"/>
</dbReference>
<dbReference type="OrthoDB" id="9806726at2"/>
<dbReference type="EMBL" id="FNXE01000018">
    <property type="protein sequence ID" value="SEH79987.1"/>
    <property type="molecule type" value="Genomic_DNA"/>
</dbReference>
<dbReference type="PANTHER" id="PTHR42794">
    <property type="entry name" value="HEMIN IMPORT ATP-BINDING PROTEIN HMUV"/>
    <property type="match status" value="1"/>
</dbReference>
<dbReference type="PANTHER" id="PTHR42794:SF1">
    <property type="entry name" value="HEMIN IMPORT ATP-BINDING PROTEIN HMUV"/>
    <property type="match status" value="1"/>
</dbReference>